<name>S9STT5_PAEAL</name>
<sequence>MPDAVKGGIKNREFIQNRERSVKVSCISKIARQRVSERNPTPLEEVAFAEQKYGVEPMLRCVFQILCGDPKKTYKELN</sequence>
<protein>
    <submittedName>
        <fullName evidence="1">Uncharacterized protein</fullName>
    </submittedName>
</protein>
<evidence type="ECO:0000313" key="2">
    <source>
        <dbReference type="Proteomes" id="UP000015344"/>
    </source>
</evidence>
<dbReference type="EMBL" id="ATMT01000002">
    <property type="protein sequence ID" value="EPY09157.1"/>
    <property type="molecule type" value="Genomic_DNA"/>
</dbReference>
<dbReference type="AlphaFoldDB" id="S9STT5"/>
<proteinExistence type="predicted"/>
<comment type="caution">
    <text evidence="1">The sequence shown here is derived from an EMBL/GenBank/DDBJ whole genome shotgun (WGS) entry which is preliminary data.</text>
</comment>
<gene>
    <name evidence="1" type="ORF">PAALTS15_00815</name>
</gene>
<evidence type="ECO:0000313" key="1">
    <source>
        <dbReference type="EMBL" id="EPY09157.1"/>
    </source>
</evidence>
<organism evidence="1 2">
    <name type="scientific">Paenibacillus alvei TS-15</name>
    <dbReference type="NCBI Taxonomy" id="1117108"/>
    <lineage>
        <taxon>Bacteria</taxon>
        <taxon>Bacillati</taxon>
        <taxon>Bacillota</taxon>
        <taxon>Bacilli</taxon>
        <taxon>Bacillales</taxon>
        <taxon>Paenibacillaceae</taxon>
        <taxon>Paenibacillus</taxon>
    </lineage>
</organism>
<reference evidence="1 2" key="1">
    <citation type="submission" date="2013-05" db="EMBL/GenBank/DDBJ databases">
        <authorList>
            <person name="Strain E.A."/>
            <person name="Brown E."/>
            <person name="Allard M.W."/>
            <person name="Luo Y.L."/>
        </authorList>
    </citation>
    <scope>NUCLEOTIDE SEQUENCE [LARGE SCALE GENOMIC DNA]</scope>
    <source>
        <strain evidence="1 2">TS-15</strain>
    </source>
</reference>
<dbReference type="Proteomes" id="UP000015344">
    <property type="component" value="Unassembled WGS sequence"/>
</dbReference>
<accession>S9STT5</accession>